<reference evidence="2" key="1">
    <citation type="submission" date="2023-07" db="EMBL/GenBank/DDBJ databases">
        <title>draft genome sequence of fig (Ficus carica).</title>
        <authorList>
            <person name="Takahashi T."/>
            <person name="Nishimura K."/>
        </authorList>
    </citation>
    <scope>NUCLEOTIDE SEQUENCE</scope>
</reference>
<keyword evidence="3" id="KW-1185">Reference proteome</keyword>
<evidence type="ECO:0000313" key="3">
    <source>
        <dbReference type="Proteomes" id="UP001187192"/>
    </source>
</evidence>
<dbReference type="Proteomes" id="UP001187192">
    <property type="component" value="Unassembled WGS sequence"/>
</dbReference>
<evidence type="ECO:0000313" key="2">
    <source>
        <dbReference type="EMBL" id="GMN56422.1"/>
    </source>
</evidence>
<gene>
    <name evidence="2" type="ORF">TIFTF001_025543</name>
</gene>
<protein>
    <submittedName>
        <fullName evidence="2">Uncharacterized protein</fullName>
    </submittedName>
</protein>
<comment type="caution">
    <text evidence="2">The sequence shown here is derived from an EMBL/GenBank/DDBJ whole genome shotgun (WGS) entry which is preliminary data.</text>
</comment>
<proteinExistence type="predicted"/>
<organism evidence="2 3">
    <name type="scientific">Ficus carica</name>
    <name type="common">Common fig</name>
    <dbReference type="NCBI Taxonomy" id="3494"/>
    <lineage>
        <taxon>Eukaryota</taxon>
        <taxon>Viridiplantae</taxon>
        <taxon>Streptophyta</taxon>
        <taxon>Embryophyta</taxon>
        <taxon>Tracheophyta</taxon>
        <taxon>Spermatophyta</taxon>
        <taxon>Magnoliopsida</taxon>
        <taxon>eudicotyledons</taxon>
        <taxon>Gunneridae</taxon>
        <taxon>Pentapetalae</taxon>
        <taxon>rosids</taxon>
        <taxon>fabids</taxon>
        <taxon>Rosales</taxon>
        <taxon>Moraceae</taxon>
        <taxon>Ficeae</taxon>
        <taxon>Ficus</taxon>
    </lineage>
</organism>
<accession>A0AA88AR73</accession>
<dbReference type="EMBL" id="BTGU01000063">
    <property type="protein sequence ID" value="GMN56422.1"/>
    <property type="molecule type" value="Genomic_DNA"/>
</dbReference>
<sequence length="93" mass="10402">MDQNLGFWCRCGRDRRVDGGGSSSQRRHKGDSVGAARRRLTGGQTWGGWWGWGGHKTTRSCRGVRSSLGWGGKIPTREFVLRWGWVEAPELAD</sequence>
<feature type="region of interest" description="Disordered" evidence="1">
    <location>
        <begin position="15"/>
        <end position="39"/>
    </location>
</feature>
<dbReference type="AlphaFoldDB" id="A0AA88AR73"/>
<name>A0AA88AR73_FICCA</name>
<evidence type="ECO:0000256" key="1">
    <source>
        <dbReference type="SAM" id="MobiDB-lite"/>
    </source>
</evidence>